<organism evidence="2 3">
    <name type="scientific">Metabacillus litoralis</name>
    <dbReference type="NCBI Taxonomy" id="152268"/>
    <lineage>
        <taxon>Bacteria</taxon>
        <taxon>Bacillati</taxon>
        <taxon>Bacillota</taxon>
        <taxon>Bacilli</taxon>
        <taxon>Bacillales</taxon>
        <taxon>Bacillaceae</taxon>
        <taxon>Metabacillus</taxon>
    </lineage>
</organism>
<dbReference type="STRING" id="152268.A6K24_07020"/>
<evidence type="ECO:0000313" key="3">
    <source>
        <dbReference type="Proteomes" id="UP000078534"/>
    </source>
</evidence>
<proteinExistence type="predicted"/>
<dbReference type="InterPro" id="IPR009195">
    <property type="entry name" value="Uncharacterised_YjbK"/>
</dbReference>
<dbReference type="Pfam" id="PF01928">
    <property type="entry name" value="CYTH"/>
    <property type="match status" value="1"/>
</dbReference>
<dbReference type="RefSeq" id="WP_066336312.1">
    <property type="nucleotide sequence ID" value="NZ_LWSG01000034.1"/>
</dbReference>
<reference evidence="3" key="1">
    <citation type="submission" date="2016-04" db="EMBL/GenBank/DDBJ databases">
        <authorList>
            <person name="Lyu Z."/>
            <person name="Lyu W."/>
        </authorList>
    </citation>
    <scope>NUCLEOTIDE SEQUENCE [LARGE SCALE GENOMIC DNA]</scope>
    <source>
        <strain evidence="3">C44</strain>
    </source>
</reference>
<dbReference type="SMART" id="SM01118">
    <property type="entry name" value="CYTH"/>
    <property type="match status" value="1"/>
</dbReference>
<dbReference type="EMBL" id="LWSG01000034">
    <property type="protein sequence ID" value="OAS83856.1"/>
    <property type="molecule type" value="Genomic_DNA"/>
</dbReference>
<dbReference type="AlphaFoldDB" id="A0A179SQ16"/>
<dbReference type="PROSITE" id="PS51707">
    <property type="entry name" value="CYTH"/>
    <property type="match status" value="1"/>
</dbReference>
<dbReference type="PIRSF" id="PIRSF012526">
    <property type="entry name" value="CYTH_UCP012526"/>
    <property type="match status" value="1"/>
</dbReference>
<dbReference type="SUPFAM" id="SSF55154">
    <property type="entry name" value="CYTH-like phosphatases"/>
    <property type="match status" value="1"/>
</dbReference>
<name>A0A179SQ16_9BACI</name>
<accession>A0A179SQ16</accession>
<dbReference type="OrthoDB" id="384378at2"/>
<dbReference type="InterPro" id="IPR033469">
    <property type="entry name" value="CYTH-like_dom_sf"/>
</dbReference>
<evidence type="ECO:0000259" key="1">
    <source>
        <dbReference type="PROSITE" id="PS51707"/>
    </source>
</evidence>
<sequence>MSQEIEIEFKNLLTEIEFRKIKTAFHIEEHEFIKQENHYFDTPQFSLKELGAALRIRKKQEHYVMTLKEPAKIGLLETHQTITKEAATEMIKTGQLLAGQIVDQLRKLGIDDKSITYFGTLTTMRAEKNHRNGLLVLDHSRYLTVEDFEIEYEVQDEAKGKVIFQEILNELEIPIRHTKNKIRRFYEQKYKEMG</sequence>
<feature type="domain" description="CYTH" evidence="1">
    <location>
        <begin position="4"/>
        <end position="192"/>
    </location>
</feature>
<comment type="caution">
    <text evidence="2">The sequence shown here is derived from an EMBL/GenBank/DDBJ whole genome shotgun (WGS) entry which is preliminary data.</text>
</comment>
<protein>
    <submittedName>
        <fullName evidence="2">CYTH domain-containing protein</fullName>
    </submittedName>
</protein>
<dbReference type="InterPro" id="IPR023577">
    <property type="entry name" value="CYTH_domain"/>
</dbReference>
<keyword evidence="3" id="KW-1185">Reference proteome</keyword>
<dbReference type="Proteomes" id="UP000078534">
    <property type="component" value="Unassembled WGS sequence"/>
</dbReference>
<evidence type="ECO:0000313" key="2">
    <source>
        <dbReference type="EMBL" id="OAS83856.1"/>
    </source>
</evidence>
<dbReference type="CDD" id="cd07762">
    <property type="entry name" value="CYTH-like_Pase_1"/>
    <property type="match status" value="1"/>
</dbReference>
<gene>
    <name evidence="2" type="ORF">A6K24_07020</name>
</gene>
<dbReference type="Gene3D" id="2.40.320.10">
    <property type="entry name" value="Hypothetical Protein Pfu-838710-001"/>
    <property type="match status" value="1"/>
</dbReference>